<dbReference type="WBParaSite" id="MCU_014479-RA">
    <property type="protein sequence ID" value="MCU_014479-RA"/>
    <property type="gene ID" value="MCU_014479"/>
</dbReference>
<dbReference type="Proteomes" id="UP000267029">
    <property type="component" value="Unassembled WGS sequence"/>
</dbReference>
<evidence type="ECO:0000313" key="3">
    <source>
        <dbReference type="WBParaSite" id="MCU_014479-RA"/>
    </source>
</evidence>
<keyword evidence="2" id="KW-1185">Reference proteome</keyword>
<name>A0A0R3UDS2_MESCO</name>
<sequence length="90" mass="10028">MVCKGRLKRLTTPAAEYLQHTPISTRAVNVVDDGGRSSPQIPAIASFRNPKIWLSAFFSKKFRRDPAELDDHSGIDVAVKVSLLMLSKFQ</sequence>
<accession>A0A0R3UDS2</accession>
<evidence type="ECO:0000313" key="1">
    <source>
        <dbReference type="EMBL" id="VDD79068.1"/>
    </source>
</evidence>
<protein>
    <submittedName>
        <fullName evidence="1 3">Uncharacterized protein</fullName>
    </submittedName>
</protein>
<dbReference type="EMBL" id="UXSR01003317">
    <property type="protein sequence ID" value="VDD79068.1"/>
    <property type="molecule type" value="Genomic_DNA"/>
</dbReference>
<evidence type="ECO:0000313" key="2">
    <source>
        <dbReference type="Proteomes" id="UP000267029"/>
    </source>
</evidence>
<reference evidence="3" key="2">
    <citation type="submission" date="2019-11" db="UniProtKB">
        <authorList>
            <consortium name="WormBaseParasite"/>
        </authorList>
    </citation>
    <scope>IDENTIFICATION</scope>
</reference>
<dbReference type="AlphaFoldDB" id="A0A0R3UDS2"/>
<gene>
    <name evidence="1" type="ORF">MCOS_LOCUS5071</name>
</gene>
<reference evidence="1 2" key="1">
    <citation type="submission" date="2018-10" db="EMBL/GenBank/DDBJ databases">
        <authorList>
            <consortium name="Pathogen Informatics"/>
        </authorList>
    </citation>
    <scope>NUCLEOTIDE SEQUENCE [LARGE SCALE GENOMIC DNA]</scope>
</reference>
<organism evidence="3">
    <name type="scientific">Mesocestoides corti</name>
    <name type="common">Flatworm</name>
    <dbReference type="NCBI Taxonomy" id="53468"/>
    <lineage>
        <taxon>Eukaryota</taxon>
        <taxon>Metazoa</taxon>
        <taxon>Spiralia</taxon>
        <taxon>Lophotrochozoa</taxon>
        <taxon>Platyhelminthes</taxon>
        <taxon>Cestoda</taxon>
        <taxon>Eucestoda</taxon>
        <taxon>Cyclophyllidea</taxon>
        <taxon>Mesocestoididae</taxon>
        <taxon>Mesocestoides</taxon>
    </lineage>
</organism>
<proteinExistence type="predicted"/>